<accession>A0A8H5FGD6</accession>
<name>A0A8H5FGD6_9AGAR</name>
<feature type="compositionally biased region" description="Basic and acidic residues" evidence="1">
    <location>
        <begin position="1"/>
        <end position="16"/>
    </location>
</feature>
<feature type="region of interest" description="Disordered" evidence="1">
    <location>
        <begin position="229"/>
        <end position="262"/>
    </location>
</feature>
<keyword evidence="3" id="KW-1185">Reference proteome</keyword>
<sequence>MQREKEHAGWMREQTERSMATRSGRSNGDISSQVDPTLAPVFAPVEWQSGQTATITFPSLLKITANHFTIPLPFFTTKNLTTLTEMGSGLPMKQWRNPTSGAKEIVVDLDALAKTLKLAPADDPTEGLQHHEAVQALDNFYNFNVQRDPHGVEGLLYSDFWQKHCNFFISQPDSYDNYKHWKPVEKQLRLWRLIHNTAFSQTDYAQRYREAQMAKEMERKTELLIASAISGSRPPASGPSRSVPLTQLPRHQPFPTSGKDKKGSSCCLGCGALGHMVAQHPAGQPLRWARLDARSLFTPNTNRQICLGFNIYGTKKGQDRCKNCNHEHICSFCGSSTHYAFAWHRECTVVDPRPKSA</sequence>
<feature type="compositionally biased region" description="Low complexity" evidence="1">
    <location>
        <begin position="229"/>
        <end position="242"/>
    </location>
</feature>
<evidence type="ECO:0000313" key="3">
    <source>
        <dbReference type="Proteomes" id="UP000559256"/>
    </source>
</evidence>
<dbReference type="OrthoDB" id="3018573at2759"/>
<feature type="region of interest" description="Disordered" evidence="1">
    <location>
        <begin position="1"/>
        <end position="35"/>
    </location>
</feature>
<feature type="compositionally biased region" description="Polar residues" evidence="1">
    <location>
        <begin position="17"/>
        <end position="35"/>
    </location>
</feature>
<evidence type="ECO:0000256" key="1">
    <source>
        <dbReference type="SAM" id="MobiDB-lite"/>
    </source>
</evidence>
<proteinExistence type="predicted"/>
<dbReference type="AlphaFoldDB" id="A0A8H5FGD6"/>
<dbReference type="Proteomes" id="UP000559256">
    <property type="component" value="Unassembled WGS sequence"/>
</dbReference>
<protein>
    <submittedName>
        <fullName evidence="2">Uncharacterized protein</fullName>
    </submittedName>
</protein>
<evidence type="ECO:0000313" key="2">
    <source>
        <dbReference type="EMBL" id="KAF5335577.1"/>
    </source>
</evidence>
<organism evidence="2 3">
    <name type="scientific">Tetrapyrgos nigripes</name>
    <dbReference type="NCBI Taxonomy" id="182062"/>
    <lineage>
        <taxon>Eukaryota</taxon>
        <taxon>Fungi</taxon>
        <taxon>Dikarya</taxon>
        <taxon>Basidiomycota</taxon>
        <taxon>Agaricomycotina</taxon>
        <taxon>Agaricomycetes</taxon>
        <taxon>Agaricomycetidae</taxon>
        <taxon>Agaricales</taxon>
        <taxon>Marasmiineae</taxon>
        <taxon>Marasmiaceae</taxon>
        <taxon>Tetrapyrgos</taxon>
    </lineage>
</organism>
<dbReference type="EMBL" id="JAACJM010000240">
    <property type="protein sequence ID" value="KAF5335577.1"/>
    <property type="molecule type" value="Genomic_DNA"/>
</dbReference>
<comment type="caution">
    <text evidence="2">The sequence shown here is derived from an EMBL/GenBank/DDBJ whole genome shotgun (WGS) entry which is preliminary data.</text>
</comment>
<gene>
    <name evidence="2" type="ORF">D9758_017966</name>
</gene>
<reference evidence="2 3" key="1">
    <citation type="journal article" date="2020" name="ISME J.">
        <title>Uncovering the hidden diversity of litter-decomposition mechanisms in mushroom-forming fungi.</title>
        <authorList>
            <person name="Floudas D."/>
            <person name="Bentzer J."/>
            <person name="Ahren D."/>
            <person name="Johansson T."/>
            <person name="Persson P."/>
            <person name="Tunlid A."/>
        </authorList>
    </citation>
    <scope>NUCLEOTIDE SEQUENCE [LARGE SCALE GENOMIC DNA]</scope>
    <source>
        <strain evidence="2 3">CBS 291.85</strain>
    </source>
</reference>